<dbReference type="SMART" id="SM00220">
    <property type="entry name" value="S_TKc"/>
    <property type="match status" value="1"/>
</dbReference>
<feature type="binding site" evidence="1">
    <location>
        <position position="155"/>
    </location>
    <ligand>
        <name>ATP</name>
        <dbReference type="ChEBI" id="CHEBI:30616"/>
    </ligand>
</feature>
<evidence type="ECO:0000256" key="1">
    <source>
        <dbReference type="PROSITE-ProRule" id="PRU10141"/>
    </source>
</evidence>
<dbReference type="GO" id="GO:0004672">
    <property type="term" value="F:protein kinase activity"/>
    <property type="evidence" value="ECO:0007669"/>
    <property type="project" value="InterPro"/>
</dbReference>
<dbReference type="SUPFAM" id="SSF56112">
    <property type="entry name" value="Protein kinase-like (PK-like)"/>
    <property type="match status" value="1"/>
</dbReference>
<keyword evidence="4" id="KW-1185">Reference proteome</keyword>
<dbReference type="InterPro" id="IPR050235">
    <property type="entry name" value="CK1_Ser-Thr_kinase"/>
</dbReference>
<dbReference type="GO" id="GO:0005524">
    <property type="term" value="F:ATP binding"/>
    <property type="evidence" value="ECO:0007669"/>
    <property type="project" value="UniProtKB-UniRule"/>
</dbReference>
<dbReference type="Pfam" id="PF00069">
    <property type="entry name" value="Pkinase"/>
    <property type="match status" value="1"/>
</dbReference>
<organism evidence="3 4">
    <name type="scientific">Diadromus pulchellus ascovirus 4a</name>
    <dbReference type="NCBI Taxonomy" id="158683"/>
    <lineage>
        <taxon>Viruses</taxon>
        <taxon>Varidnaviria</taxon>
        <taxon>Bamfordvirae</taxon>
        <taxon>Nucleocytoviricota</taxon>
        <taxon>Megaviricetes</taxon>
        <taxon>Pimascovirales</taxon>
        <taxon>Pimascovirales incertae sedis</taxon>
        <taxon>Ascoviridae</taxon>
        <taxon>Toursvirus</taxon>
        <taxon>Toursvirus dptv1a</taxon>
    </lineage>
</organism>
<dbReference type="EMBL" id="CU469068">
    <property type="protein sequence ID" value="CCA61437.1"/>
    <property type="molecule type" value="Genomic_DNA"/>
</dbReference>
<evidence type="ECO:0000313" key="4">
    <source>
        <dbReference type="Proteomes" id="UP000203898"/>
    </source>
</evidence>
<dbReference type="Gene3D" id="1.10.510.10">
    <property type="entry name" value="Transferase(Phosphotransferase) domain 1"/>
    <property type="match status" value="1"/>
</dbReference>
<evidence type="ECO:0000259" key="2">
    <source>
        <dbReference type="PROSITE" id="PS50011"/>
    </source>
</evidence>
<keyword evidence="1" id="KW-0067">ATP-binding</keyword>
<dbReference type="PROSITE" id="PS00107">
    <property type="entry name" value="PROTEIN_KINASE_ATP"/>
    <property type="match status" value="1"/>
</dbReference>
<sequence>MCVCRHVMLKGARKGSFCGKKVLPEKRWCRLHVRDDNRSINNSLEALRKLCLQISPHADYGIIASNDSNNPVVKKIVNDRILDAWRYKIINNKYLKYEGVATPVRVIHDKLSNNVVIPQVLNNRWLLEKKLGKGGFGTVFQCRDRLNPDDTFAVKLEPYNTKTFVTETGVFRDLATSPFVPRVFEIGNHEDKISFIVMEKLQPFVFEFGRLGQMIDALADFAAAGWSHGDVKFANFLSRVNGDPVIIDFGLSKRVGFSRGAALGGTVLFMSTGAHKGKCLYKNDMESLLYCILNISFGLPWASVDVNVKTFAGLDNVLKLKLILEKLLIERRSSLTKFSRRLETFAITIVKCGQDEMPDYDSIKKQMLNK</sequence>
<dbReference type="PROSITE" id="PS50011">
    <property type="entry name" value="PROTEIN_KINASE_DOM"/>
    <property type="match status" value="1"/>
</dbReference>
<dbReference type="InterPro" id="IPR011009">
    <property type="entry name" value="Kinase-like_dom_sf"/>
</dbReference>
<dbReference type="PANTHER" id="PTHR11909">
    <property type="entry name" value="CASEIN KINASE-RELATED"/>
    <property type="match status" value="1"/>
</dbReference>
<feature type="domain" description="Protein kinase" evidence="2">
    <location>
        <begin position="125"/>
        <end position="370"/>
    </location>
</feature>
<evidence type="ECO:0000313" key="3">
    <source>
        <dbReference type="EMBL" id="CCA61437.1"/>
    </source>
</evidence>
<proteinExistence type="predicted"/>
<dbReference type="KEGG" id="vg:26683625"/>
<protein>
    <submittedName>
        <fullName evidence="3">Complete DpAV4 genome</fullName>
    </submittedName>
</protein>
<accession>F2NZ09</accession>
<dbReference type="GeneID" id="26683625"/>
<dbReference type="Proteomes" id="UP000203898">
    <property type="component" value="Segment"/>
</dbReference>
<dbReference type="InterPro" id="IPR017441">
    <property type="entry name" value="Protein_kinase_ATP_BS"/>
</dbReference>
<keyword evidence="1" id="KW-0547">Nucleotide-binding</keyword>
<name>F2NZ09_9VIRU</name>
<dbReference type="RefSeq" id="YP_009640068.1">
    <property type="nucleotide sequence ID" value="NC_011335.1"/>
</dbReference>
<dbReference type="InterPro" id="IPR000719">
    <property type="entry name" value="Prot_kinase_dom"/>
</dbReference>
<reference evidence="3 4" key="1">
    <citation type="journal article" date="2009" name="PLoS ONE">
        <title>Symbiotic virus at the evolutionary intersection of three types of large DNA viruses; iridoviruses, ascoviruses, and ichnoviruses.</title>
        <authorList>
            <person name="Bigot Y."/>
            <person name="Renault S."/>
            <person name="Nicolas J."/>
            <person name="Moundras C."/>
            <person name="Demattei M.V."/>
            <person name="Samain S."/>
            <person name="Bideshi D.K."/>
            <person name="Federici B.A."/>
        </authorList>
    </citation>
    <scope>NUCLEOTIDE SEQUENCE [LARGE SCALE GENOMIC DNA]</scope>
</reference>